<feature type="compositionally biased region" description="Acidic residues" evidence="5">
    <location>
        <begin position="237"/>
        <end position="273"/>
    </location>
</feature>
<keyword evidence="8" id="KW-1185">Reference proteome</keyword>
<protein>
    <submittedName>
        <fullName evidence="7">Zinc finger FYVE domain-containing protein 19</fullName>
    </submittedName>
</protein>
<dbReference type="PANTHER" id="PTHR46603">
    <property type="entry name" value="ABSCISSION/NOCUT CHECKPOINT REGULATOR"/>
    <property type="match status" value="1"/>
</dbReference>
<dbReference type="InterPro" id="IPR000306">
    <property type="entry name" value="Znf_FYVE"/>
</dbReference>
<evidence type="ECO:0000256" key="1">
    <source>
        <dbReference type="ARBA" id="ARBA00022723"/>
    </source>
</evidence>
<dbReference type="PROSITE" id="PS50178">
    <property type="entry name" value="ZF_FYVE"/>
    <property type="match status" value="1"/>
</dbReference>
<dbReference type="InParanoid" id="E2AFJ0"/>
<evidence type="ECO:0000256" key="3">
    <source>
        <dbReference type="ARBA" id="ARBA00022833"/>
    </source>
</evidence>
<dbReference type="OrthoDB" id="5407799at2759"/>
<evidence type="ECO:0000256" key="5">
    <source>
        <dbReference type="SAM" id="MobiDB-lite"/>
    </source>
</evidence>
<keyword evidence="2 4" id="KW-0863">Zinc-finger</keyword>
<reference evidence="7 8" key="1">
    <citation type="journal article" date="2010" name="Science">
        <title>Genomic comparison of the ants Camponotus floridanus and Harpegnathos saltator.</title>
        <authorList>
            <person name="Bonasio R."/>
            <person name="Zhang G."/>
            <person name="Ye C."/>
            <person name="Mutti N.S."/>
            <person name="Fang X."/>
            <person name="Qin N."/>
            <person name="Donahue G."/>
            <person name="Yang P."/>
            <person name="Li Q."/>
            <person name="Li C."/>
            <person name="Zhang P."/>
            <person name="Huang Z."/>
            <person name="Berger S.L."/>
            <person name="Reinberg D."/>
            <person name="Wang J."/>
            <person name="Liebig J."/>
        </authorList>
    </citation>
    <scope>NUCLEOTIDE SEQUENCE [LARGE SCALE GENOMIC DNA]</scope>
    <source>
        <strain evidence="8">C129</strain>
    </source>
</reference>
<dbReference type="InterPro" id="IPR011011">
    <property type="entry name" value="Znf_FYVE_PHD"/>
</dbReference>
<dbReference type="PANTHER" id="PTHR46603:SF1">
    <property type="entry name" value="ABSCISSION_NOCUT CHECKPOINT REGULATOR"/>
    <property type="match status" value="1"/>
</dbReference>
<evidence type="ECO:0000259" key="6">
    <source>
        <dbReference type="PROSITE" id="PS50178"/>
    </source>
</evidence>
<dbReference type="GO" id="GO:0044878">
    <property type="term" value="P:mitotic cytokinesis checkpoint signaling"/>
    <property type="evidence" value="ECO:0007669"/>
    <property type="project" value="TreeGrafter"/>
</dbReference>
<dbReference type="FunCoup" id="E2AFJ0">
    <property type="interactions" value="31"/>
</dbReference>
<dbReference type="Gene3D" id="3.30.40.10">
    <property type="entry name" value="Zinc/RING finger domain, C3HC4 (zinc finger)"/>
    <property type="match status" value="1"/>
</dbReference>
<dbReference type="Proteomes" id="UP000000311">
    <property type="component" value="Unassembled WGS sequence"/>
</dbReference>
<evidence type="ECO:0000313" key="8">
    <source>
        <dbReference type="Proteomes" id="UP000000311"/>
    </source>
</evidence>
<accession>E2AFJ0</accession>
<dbReference type="AlphaFoldDB" id="E2AFJ0"/>
<dbReference type="KEGG" id="cfo:105251840"/>
<keyword evidence="3" id="KW-0862">Zinc</keyword>
<dbReference type="GO" id="GO:0009838">
    <property type="term" value="P:abscission"/>
    <property type="evidence" value="ECO:0007669"/>
    <property type="project" value="TreeGrafter"/>
</dbReference>
<organism evidence="8">
    <name type="scientific">Camponotus floridanus</name>
    <name type="common">Florida carpenter ant</name>
    <dbReference type="NCBI Taxonomy" id="104421"/>
    <lineage>
        <taxon>Eukaryota</taxon>
        <taxon>Metazoa</taxon>
        <taxon>Ecdysozoa</taxon>
        <taxon>Arthropoda</taxon>
        <taxon>Hexapoda</taxon>
        <taxon>Insecta</taxon>
        <taxon>Pterygota</taxon>
        <taxon>Neoptera</taxon>
        <taxon>Endopterygota</taxon>
        <taxon>Hymenoptera</taxon>
        <taxon>Apocrita</taxon>
        <taxon>Aculeata</taxon>
        <taxon>Formicoidea</taxon>
        <taxon>Formicidae</taxon>
        <taxon>Formicinae</taxon>
        <taxon>Camponotus</taxon>
    </lineage>
</organism>
<evidence type="ECO:0000313" key="7">
    <source>
        <dbReference type="EMBL" id="EFN67741.1"/>
    </source>
</evidence>
<dbReference type="OMA" id="PWCCMCN"/>
<dbReference type="SUPFAM" id="SSF57903">
    <property type="entry name" value="FYVE/PHD zinc finger"/>
    <property type="match status" value="1"/>
</dbReference>
<dbReference type="GO" id="GO:0030496">
    <property type="term" value="C:midbody"/>
    <property type="evidence" value="ECO:0007669"/>
    <property type="project" value="TreeGrafter"/>
</dbReference>
<dbReference type="InterPro" id="IPR017455">
    <property type="entry name" value="Znf_FYVE-rel"/>
</dbReference>
<keyword evidence="1" id="KW-0479">Metal-binding</keyword>
<dbReference type="GO" id="GO:0032266">
    <property type="term" value="F:phosphatidylinositol-3-phosphate binding"/>
    <property type="evidence" value="ECO:0007669"/>
    <property type="project" value="TreeGrafter"/>
</dbReference>
<feature type="region of interest" description="Disordered" evidence="5">
    <location>
        <begin position="228"/>
        <end position="276"/>
    </location>
</feature>
<evidence type="ECO:0000256" key="2">
    <source>
        <dbReference type="ARBA" id="ARBA00022771"/>
    </source>
</evidence>
<dbReference type="STRING" id="104421.E2AFJ0"/>
<proteinExistence type="predicted"/>
<feature type="domain" description="FYVE-type" evidence="6">
    <location>
        <begin position="1"/>
        <end position="54"/>
    </location>
</feature>
<dbReference type="EMBL" id="GL439118">
    <property type="protein sequence ID" value="EFN67741.1"/>
    <property type="molecule type" value="Genomic_DNA"/>
</dbReference>
<dbReference type="InterPro" id="IPR013083">
    <property type="entry name" value="Znf_RING/FYVE/PHD"/>
</dbReference>
<dbReference type="GO" id="GO:0005813">
    <property type="term" value="C:centrosome"/>
    <property type="evidence" value="ECO:0007669"/>
    <property type="project" value="TreeGrafter"/>
</dbReference>
<dbReference type="SUPFAM" id="SSF57845">
    <property type="entry name" value="B-box zinc-binding domain"/>
    <property type="match status" value="1"/>
</dbReference>
<dbReference type="Pfam" id="PF01363">
    <property type="entry name" value="FYVE"/>
    <property type="match status" value="1"/>
</dbReference>
<gene>
    <name evidence="7" type="ORF">EAG_02688</name>
</gene>
<dbReference type="GO" id="GO:0032154">
    <property type="term" value="C:cleavage furrow"/>
    <property type="evidence" value="ECO:0007669"/>
    <property type="project" value="TreeGrafter"/>
</dbReference>
<sequence>MSCNTCQTNFSFFTKNVGCPNCGYSSCSKCLKYKCDIPDIGKKKVCGRCYNKLNNMKESSPEDTIQEASMSSENLRKKKKYCIMKRPLAPIDITMKLDSLENPVKPPIVIYKHTDHWDMLKKGLEPADQQIVDRLRKLKDEECNISVPTIDEIKQRLALLKDQDPQASGSNVINIHQVDVRTDQEKVDDLIQEYLAEIELPSTSDLCKEIQMKRNSSEDNELVTKISAMEIETPPNMEDEDENEDEDEDENEDEIEDEDEDEDKDEDKDEDEYESKNECLICSRTADELDLYKCTGCKGDIYCSTCFESFHDDFEMEKHKAIRFVKEDEKDKLSSAKMSLIQKLLTSDSQKSTH</sequence>
<name>E2AFJ0_CAMFO</name>
<evidence type="ECO:0000256" key="4">
    <source>
        <dbReference type="PROSITE-ProRule" id="PRU00091"/>
    </source>
</evidence>
<dbReference type="GO" id="GO:0008270">
    <property type="term" value="F:zinc ion binding"/>
    <property type="evidence" value="ECO:0007669"/>
    <property type="project" value="UniProtKB-KW"/>
</dbReference>